<accession>A0ABS8G001</accession>
<evidence type="ECO:0000313" key="2">
    <source>
        <dbReference type="EMBL" id="MCC2255648.1"/>
    </source>
</evidence>
<dbReference type="Proteomes" id="UP001198151">
    <property type="component" value="Unassembled WGS sequence"/>
</dbReference>
<evidence type="ECO:0000256" key="1">
    <source>
        <dbReference type="SAM" id="MobiDB-lite"/>
    </source>
</evidence>
<dbReference type="RefSeq" id="WP_227708656.1">
    <property type="nucleotide sequence ID" value="NZ_JAJEQX010000031.1"/>
</dbReference>
<feature type="compositionally biased region" description="Acidic residues" evidence="1">
    <location>
        <begin position="213"/>
        <end position="251"/>
    </location>
</feature>
<comment type="caution">
    <text evidence="2">The sequence shown here is derived from an EMBL/GenBank/DDBJ whole genome shotgun (WGS) entry which is preliminary data.</text>
</comment>
<organism evidence="2 3">
    <name type="scientific">Ruminococcus turbiniformis</name>
    <dbReference type="NCBI Taxonomy" id="2881258"/>
    <lineage>
        <taxon>Bacteria</taxon>
        <taxon>Bacillati</taxon>
        <taxon>Bacillota</taxon>
        <taxon>Clostridia</taxon>
        <taxon>Eubacteriales</taxon>
        <taxon>Oscillospiraceae</taxon>
        <taxon>Ruminococcus</taxon>
    </lineage>
</organism>
<keyword evidence="3" id="KW-1185">Reference proteome</keyword>
<gene>
    <name evidence="2" type="ORF">LKD70_14720</name>
</gene>
<sequence length="251" mass="28848">MENKKNRYVIGKNVYEKHIDDEVHLYGLLHQLAAQAERIRDEEDVFHLLDAVKKYGAIADEMFDGWGIPGRYLVFGEKKDLEGLRERELTKLSDILAEHDAANMSKALEQASWNLPYIIHGSSFRLLVGSIFELLARYCSLKRRIQEVRTEKDFLRLQKQTAKEGDTVPRLCRSWGVPEGEEMTSHDVLERAIRRKHLIPVREADLVLVCGEDGPDDQEGFEDSEGMDLPDDFDDLDGYDEPDDPGEGWDE</sequence>
<name>A0ABS8G001_9FIRM</name>
<protein>
    <submittedName>
        <fullName evidence="2">Uncharacterized protein</fullName>
    </submittedName>
</protein>
<reference evidence="2 3" key="1">
    <citation type="submission" date="2021-10" db="EMBL/GenBank/DDBJ databases">
        <title>Anaerobic single-cell dispensing facilitates the cultivation of human gut bacteria.</title>
        <authorList>
            <person name="Afrizal A."/>
        </authorList>
    </citation>
    <scope>NUCLEOTIDE SEQUENCE [LARGE SCALE GENOMIC DNA]</scope>
    <source>
        <strain evidence="2 3">CLA-AA-H200</strain>
    </source>
</reference>
<evidence type="ECO:0000313" key="3">
    <source>
        <dbReference type="Proteomes" id="UP001198151"/>
    </source>
</evidence>
<feature type="region of interest" description="Disordered" evidence="1">
    <location>
        <begin position="212"/>
        <end position="251"/>
    </location>
</feature>
<proteinExistence type="predicted"/>
<dbReference type="EMBL" id="JAJEQX010000031">
    <property type="protein sequence ID" value="MCC2255648.1"/>
    <property type="molecule type" value="Genomic_DNA"/>
</dbReference>